<dbReference type="Gene3D" id="1.20.1280.50">
    <property type="match status" value="1"/>
</dbReference>
<dbReference type="SUPFAM" id="SSF81383">
    <property type="entry name" value="F-box domain"/>
    <property type="match status" value="1"/>
</dbReference>
<keyword evidence="3" id="KW-1185">Reference proteome</keyword>
<sequence length="325" mass="36938">MIRKLGDDLLVEILIRLPNPRSAFNCKLVCRRWSSLISHHSFNRRFISHQQGSMKEPRPLLIHSNDASDLTSFMPPMPITARLGFRVLDCFKDLLLCGYGDFDNDNHELGRTYVVCNQFTKQWMALPVAPAKEEGYEAPVSRLVCEPCISSNLDLGDGEPAYVYSEYRFRVVCIYQHKTSIKLDVFCSESGKWTNKARAFHGCRKLPDHNVISLNGELLWFYADAYFGTTLVALNIFPLDLTPTYIGEFYDKPRGDISVSQGALHIIALEGATIPTRVSIWRLEEGRESWKKQCEGLVETPGCNYEPEHLRVLDLASGEARNCLL</sequence>
<feature type="domain" description="F-box" evidence="1">
    <location>
        <begin position="5"/>
        <end position="46"/>
    </location>
</feature>
<evidence type="ECO:0000313" key="2">
    <source>
        <dbReference type="EMBL" id="CAI0412902.1"/>
    </source>
</evidence>
<name>A0AAV0JSE6_9ROSI</name>
<dbReference type="SMART" id="SM00256">
    <property type="entry name" value="FBOX"/>
    <property type="match status" value="1"/>
</dbReference>
<dbReference type="InterPro" id="IPR055290">
    <property type="entry name" value="At3g26010-like"/>
</dbReference>
<dbReference type="InterPro" id="IPR036047">
    <property type="entry name" value="F-box-like_dom_sf"/>
</dbReference>
<organism evidence="2 3">
    <name type="scientific">Linum tenue</name>
    <dbReference type="NCBI Taxonomy" id="586396"/>
    <lineage>
        <taxon>Eukaryota</taxon>
        <taxon>Viridiplantae</taxon>
        <taxon>Streptophyta</taxon>
        <taxon>Embryophyta</taxon>
        <taxon>Tracheophyta</taxon>
        <taxon>Spermatophyta</taxon>
        <taxon>Magnoliopsida</taxon>
        <taxon>eudicotyledons</taxon>
        <taxon>Gunneridae</taxon>
        <taxon>Pentapetalae</taxon>
        <taxon>rosids</taxon>
        <taxon>fabids</taxon>
        <taxon>Malpighiales</taxon>
        <taxon>Linaceae</taxon>
        <taxon>Linum</taxon>
    </lineage>
</organism>
<evidence type="ECO:0000259" key="1">
    <source>
        <dbReference type="SMART" id="SM00256"/>
    </source>
</evidence>
<evidence type="ECO:0000313" key="3">
    <source>
        <dbReference type="Proteomes" id="UP001154282"/>
    </source>
</evidence>
<dbReference type="EMBL" id="CAMGYJ010000005">
    <property type="protein sequence ID" value="CAI0412902.1"/>
    <property type="molecule type" value="Genomic_DNA"/>
</dbReference>
<reference evidence="2" key="1">
    <citation type="submission" date="2022-08" db="EMBL/GenBank/DDBJ databases">
        <authorList>
            <person name="Gutierrez-Valencia J."/>
        </authorList>
    </citation>
    <scope>NUCLEOTIDE SEQUENCE</scope>
</reference>
<dbReference type="PANTHER" id="PTHR35546:SF128">
    <property type="entry name" value="F-BOX ASSOCIATED DOMAIN-CONTAINING PROTEIN"/>
    <property type="match status" value="1"/>
</dbReference>
<dbReference type="AlphaFoldDB" id="A0AAV0JSE6"/>
<protein>
    <recommendedName>
        <fullName evidence="1">F-box domain-containing protein</fullName>
    </recommendedName>
</protein>
<accession>A0AAV0JSE6</accession>
<gene>
    <name evidence="2" type="ORF">LITE_LOCUS15732</name>
</gene>
<dbReference type="PANTHER" id="PTHR35546">
    <property type="entry name" value="F-BOX PROTEIN INTERACTION DOMAIN PROTEIN-RELATED"/>
    <property type="match status" value="1"/>
</dbReference>
<dbReference type="Proteomes" id="UP001154282">
    <property type="component" value="Unassembled WGS sequence"/>
</dbReference>
<dbReference type="InterPro" id="IPR001810">
    <property type="entry name" value="F-box_dom"/>
</dbReference>
<proteinExistence type="predicted"/>
<dbReference type="Pfam" id="PF12937">
    <property type="entry name" value="F-box-like"/>
    <property type="match status" value="1"/>
</dbReference>
<comment type="caution">
    <text evidence="2">The sequence shown here is derived from an EMBL/GenBank/DDBJ whole genome shotgun (WGS) entry which is preliminary data.</text>
</comment>